<feature type="compositionally biased region" description="Basic and acidic residues" evidence="1">
    <location>
        <begin position="91"/>
        <end position="101"/>
    </location>
</feature>
<reference evidence="2" key="2">
    <citation type="submission" date="2020-09" db="EMBL/GenBank/DDBJ databases">
        <authorList>
            <person name="Sun Q."/>
            <person name="Ohkuma M."/>
        </authorList>
    </citation>
    <scope>NUCLEOTIDE SEQUENCE</scope>
    <source>
        <strain evidence="2">JCM 4646</strain>
    </source>
</reference>
<keyword evidence="3" id="KW-1185">Reference proteome</keyword>
<evidence type="ECO:0000313" key="2">
    <source>
        <dbReference type="EMBL" id="GHH59845.1"/>
    </source>
</evidence>
<gene>
    <name evidence="2" type="ORF">GCM10018781_03770</name>
</gene>
<feature type="region of interest" description="Disordered" evidence="1">
    <location>
        <begin position="1"/>
        <end position="31"/>
    </location>
</feature>
<reference evidence="2" key="1">
    <citation type="journal article" date="2014" name="Int. J. Syst. Evol. Microbiol.">
        <title>Complete genome sequence of Corynebacterium casei LMG S-19264T (=DSM 44701T), isolated from a smear-ripened cheese.</title>
        <authorList>
            <consortium name="US DOE Joint Genome Institute (JGI-PGF)"/>
            <person name="Walter F."/>
            <person name="Albersmeier A."/>
            <person name="Kalinowski J."/>
            <person name="Ruckert C."/>
        </authorList>
    </citation>
    <scope>NUCLEOTIDE SEQUENCE</scope>
    <source>
        <strain evidence="2">JCM 4646</strain>
    </source>
</reference>
<evidence type="ECO:0008006" key="4">
    <source>
        <dbReference type="Google" id="ProtNLM"/>
    </source>
</evidence>
<name>A0A919FBK6_9ACTN</name>
<evidence type="ECO:0000256" key="1">
    <source>
        <dbReference type="SAM" id="MobiDB-lite"/>
    </source>
</evidence>
<dbReference type="AlphaFoldDB" id="A0A919FBK6"/>
<sequence length="224" mass="22686">MVRAPEPGGSGFRVQPGELDGAGKTAKATAELIPGETKGVLGASDKAEAGLKGWTTGAELNSCTDSWRALLDSLSAEMDRQGENLVKTAKNYRDSDEKAHGDISNIGTGSGGPEFARAGGGGGAGDKLSTMSAFADNGMARGGAETGSTRPTLGDPPWAHTFPSPKDGDVPWQRPLITGDPDPGFHAPSGPGVSGAGLPVPGPAERARIDAERFGPNAQSPQGI</sequence>
<proteinExistence type="predicted"/>
<protein>
    <recommendedName>
        <fullName evidence="4">Excreted virulence factor EspC (Type VII ESX diderm)</fullName>
    </recommendedName>
</protein>
<feature type="compositionally biased region" description="Gly residues" evidence="1">
    <location>
        <begin position="108"/>
        <end position="125"/>
    </location>
</feature>
<evidence type="ECO:0000313" key="3">
    <source>
        <dbReference type="Proteomes" id="UP000617734"/>
    </source>
</evidence>
<dbReference type="GeneID" id="95350912"/>
<dbReference type="RefSeq" id="WP_190208936.1">
    <property type="nucleotide sequence ID" value="NZ_BNBO01000001.1"/>
</dbReference>
<feature type="region of interest" description="Disordered" evidence="1">
    <location>
        <begin position="89"/>
        <end position="224"/>
    </location>
</feature>
<organism evidence="2 3">
    <name type="scientific">Kitasatospora indigofera</name>
    <dbReference type="NCBI Taxonomy" id="67307"/>
    <lineage>
        <taxon>Bacteria</taxon>
        <taxon>Bacillati</taxon>
        <taxon>Actinomycetota</taxon>
        <taxon>Actinomycetes</taxon>
        <taxon>Kitasatosporales</taxon>
        <taxon>Streptomycetaceae</taxon>
        <taxon>Kitasatospora</taxon>
    </lineage>
</organism>
<accession>A0A919FBK6</accession>
<dbReference type="Proteomes" id="UP000617734">
    <property type="component" value="Unassembled WGS sequence"/>
</dbReference>
<comment type="caution">
    <text evidence="2">The sequence shown here is derived from an EMBL/GenBank/DDBJ whole genome shotgun (WGS) entry which is preliminary data.</text>
</comment>
<dbReference type="EMBL" id="BNBO01000001">
    <property type="protein sequence ID" value="GHH59845.1"/>
    <property type="molecule type" value="Genomic_DNA"/>
</dbReference>